<protein>
    <submittedName>
        <fullName evidence="3">EF-hand domain-containing protein</fullName>
    </submittedName>
</protein>
<dbReference type="GO" id="GO:0005509">
    <property type="term" value="F:calcium ion binding"/>
    <property type="evidence" value="ECO:0007669"/>
    <property type="project" value="InterPro"/>
</dbReference>
<feature type="compositionally biased region" description="Low complexity" evidence="1">
    <location>
        <begin position="25"/>
        <end position="36"/>
    </location>
</feature>
<name>A0A956M349_UNCEI</name>
<dbReference type="AlphaFoldDB" id="A0A956M349"/>
<dbReference type="Gene3D" id="1.10.238.10">
    <property type="entry name" value="EF-hand"/>
    <property type="match status" value="1"/>
</dbReference>
<evidence type="ECO:0000313" key="3">
    <source>
        <dbReference type="EMBL" id="MCA9728976.1"/>
    </source>
</evidence>
<accession>A0A956M349</accession>
<evidence type="ECO:0000313" key="4">
    <source>
        <dbReference type="Proteomes" id="UP000697710"/>
    </source>
</evidence>
<dbReference type="InterPro" id="IPR018247">
    <property type="entry name" value="EF_Hand_1_Ca_BS"/>
</dbReference>
<reference evidence="3" key="1">
    <citation type="submission" date="2020-04" db="EMBL/GenBank/DDBJ databases">
        <authorList>
            <person name="Zhang T."/>
        </authorList>
    </citation>
    <scope>NUCLEOTIDE SEQUENCE</scope>
    <source>
        <strain evidence="3">HKST-UBA01</strain>
    </source>
</reference>
<feature type="domain" description="EF-hand" evidence="2">
    <location>
        <begin position="1"/>
        <end position="31"/>
    </location>
</feature>
<dbReference type="Pfam" id="PF13499">
    <property type="entry name" value="EF-hand_7"/>
    <property type="match status" value="1"/>
</dbReference>
<reference evidence="3" key="2">
    <citation type="journal article" date="2021" name="Microbiome">
        <title>Successional dynamics and alternative stable states in a saline activated sludge microbial community over 9 years.</title>
        <authorList>
            <person name="Wang Y."/>
            <person name="Ye J."/>
            <person name="Ju F."/>
            <person name="Liu L."/>
            <person name="Boyd J.A."/>
            <person name="Deng Y."/>
            <person name="Parks D.H."/>
            <person name="Jiang X."/>
            <person name="Yin X."/>
            <person name="Woodcroft B.J."/>
            <person name="Tyson G.W."/>
            <person name="Hugenholtz P."/>
            <person name="Polz M.F."/>
            <person name="Zhang T."/>
        </authorList>
    </citation>
    <scope>NUCLEOTIDE SEQUENCE</scope>
    <source>
        <strain evidence="3">HKST-UBA01</strain>
    </source>
</reference>
<evidence type="ECO:0000256" key="1">
    <source>
        <dbReference type="SAM" id="MobiDB-lite"/>
    </source>
</evidence>
<dbReference type="InterPro" id="IPR002048">
    <property type="entry name" value="EF_hand_dom"/>
</dbReference>
<dbReference type="SUPFAM" id="SSF47473">
    <property type="entry name" value="EF-hand"/>
    <property type="match status" value="1"/>
</dbReference>
<dbReference type="InterPro" id="IPR011992">
    <property type="entry name" value="EF-hand-dom_pair"/>
</dbReference>
<dbReference type="Proteomes" id="UP000697710">
    <property type="component" value="Unassembled WGS sequence"/>
</dbReference>
<comment type="caution">
    <text evidence="3">The sequence shown here is derived from an EMBL/GenBank/DDBJ whole genome shotgun (WGS) entry which is preliminary data.</text>
</comment>
<proteinExistence type="predicted"/>
<sequence length="121" mass="12585">PEQMFQKLDADSDGKVSAAELDSIAGGAPQGAPSAADVIGQFDTDGDGGLSLDEMTAMHDQHRAQMEAIRTSKAQEGRDLLSLLESKDSTSSSGQWLSEILSQYLGSNAAGVNKSSVDLIG</sequence>
<dbReference type="PROSITE" id="PS00018">
    <property type="entry name" value="EF_HAND_1"/>
    <property type="match status" value="1"/>
</dbReference>
<feature type="non-terminal residue" evidence="3">
    <location>
        <position position="1"/>
    </location>
</feature>
<dbReference type="PROSITE" id="PS50222">
    <property type="entry name" value="EF_HAND_2"/>
    <property type="match status" value="1"/>
</dbReference>
<gene>
    <name evidence="3" type="ORF">KC729_14890</name>
</gene>
<feature type="region of interest" description="Disordered" evidence="1">
    <location>
        <begin position="23"/>
        <end position="48"/>
    </location>
</feature>
<organism evidence="3 4">
    <name type="scientific">Eiseniibacteriota bacterium</name>
    <dbReference type="NCBI Taxonomy" id="2212470"/>
    <lineage>
        <taxon>Bacteria</taxon>
        <taxon>Candidatus Eiseniibacteriota</taxon>
    </lineage>
</organism>
<evidence type="ECO:0000259" key="2">
    <source>
        <dbReference type="PROSITE" id="PS50222"/>
    </source>
</evidence>
<dbReference type="EMBL" id="JAGQHR010000533">
    <property type="protein sequence ID" value="MCA9728976.1"/>
    <property type="molecule type" value="Genomic_DNA"/>
</dbReference>
<dbReference type="CDD" id="cd00051">
    <property type="entry name" value="EFh"/>
    <property type="match status" value="1"/>
</dbReference>